<feature type="domain" description="Response regulatory" evidence="2">
    <location>
        <begin position="28"/>
        <end position="138"/>
    </location>
</feature>
<dbReference type="GO" id="GO:0000160">
    <property type="term" value="P:phosphorelay signal transduction system"/>
    <property type="evidence" value="ECO:0007669"/>
    <property type="project" value="InterPro"/>
</dbReference>
<dbReference type="InterPro" id="IPR011006">
    <property type="entry name" value="CheY-like_superfamily"/>
</dbReference>
<keyword evidence="1" id="KW-0597">Phosphoprotein</keyword>
<gene>
    <name evidence="3" type="ORF">EC912_10584</name>
</gene>
<dbReference type="AlphaFoldDB" id="A0A4R3YPW7"/>
<evidence type="ECO:0000313" key="4">
    <source>
        <dbReference type="Proteomes" id="UP000295645"/>
    </source>
</evidence>
<sequence>MPDWLRSGMQLGMGRTMSLAERILEGRSVLLVEDEAMLAMVLEDRLLDAGSTAVHIFGHVEAALVFLAAHTVDLAIVDVNVAGESGERVGEVLVARGIPFVFSSGYDDVGLDERWRDWPLLRKPYGTADLHAVLLDLIHGTKGTDPV</sequence>
<evidence type="ECO:0000256" key="1">
    <source>
        <dbReference type="PROSITE-ProRule" id="PRU00169"/>
    </source>
</evidence>
<dbReference type="Proteomes" id="UP000295645">
    <property type="component" value="Unassembled WGS sequence"/>
</dbReference>
<comment type="caution">
    <text evidence="3">The sequence shown here is derived from an EMBL/GenBank/DDBJ whole genome shotgun (WGS) entry which is preliminary data.</text>
</comment>
<dbReference type="PROSITE" id="PS50110">
    <property type="entry name" value="RESPONSE_REGULATORY"/>
    <property type="match status" value="1"/>
</dbReference>
<dbReference type="SUPFAM" id="SSF52172">
    <property type="entry name" value="CheY-like"/>
    <property type="match status" value="1"/>
</dbReference>
<proteinExistence type="predicted"/>
<evidence type="ECO:0000259" key="2">
    <source>
        <dbReference type="PROSITE" id="PS50110"/>
    </source>
</evidence>
<dbReference type="Gene3D" id="3.40.50.2300">
    <property type="match status" value="1"/>
</dbReference>
<protein>
    <submittedName>
        <fullName evidence="3">Response regulator receiver domain-containing protein</fullName>
    </submittedName>
</protein>
<organism evidence="3 4">
    <name type="scientific">Luteibacter rhizovicinus</name>
    <dbReference type="NCBI Taxonomy" id="242606"/>
    <lineage>
        <taxon>Bacteria</taxon>
        <taxon>Pseudomonadati</taxon>
        <taxon>Pseudomonadota</taxon>
        <taxon>Gammaproteobacteria</taxon>
        <taxon>Lysobacterales</taxon>
        <taxon>Rhodanobacteraceae</taxon>
        <taxon>Luteibacter</taxon>
    </lineage>
</organism>
<evidence type="ECO:0000313" key="3">
    <source>
        <dbReference type="EMBL" id="TCV93224.1"/>
    </source>
</evidence>
<dbReference type="InterPro" id="IPR001789">
    <property type="entry name" value="Sig_transdc_resp-reg_receiver"/>
</dbReference>
<dbReference type="SMART" id="SM00448">
    <property type="entry name" value="REC"/>
    <property type="match status" value="1"/>
</dbReference>
<name>A0A4R3YPW7_9GAMM</name>
<reference evidence="3 4" key="1">
    <citation type="submission" date="2019-03" db="EMBL/GenBank/DDBJ databases">
        <title>Above-ground endophytic microbial communities from plants in different locations in the United States.</title>
        <authorList>
            <person name="Frank C."/>
        </authorList>
    </citation>
    <scope>NUCLEOTIDE SEQUENCE [LARGE SCALE GENOMIC DNA]</scope>
    <source>
        <strain evidence="3 4">LP_13_YM</strain>
    </source>
</reference>
<accession>A0A4R3YPW7</accession>
<dbReference type="EMBL" id="SMCS01000005">
    <property type="protein sequence ID" value="TCV93224.1"/>
    <property type="molecule type" value="Genomic_DNA"/>
</dbReference>
<feature type="modified residue" description="4-aspartylphosphate" evidence="1">
    <location>
        <position position="78"/>
    </location>
</feature>
<keyword evidence="4" id="KW-1185">Reference proteome</keyword>